<dbReference type="EMBL" id="KN817707">
    <property type="protein sequence ID" value="KJA13896.1"/>
    <property type="molecule type" value="Genomic_DNA"/>
</dbReference>
<dbReference type="Pfam" id="PF18759">
    <property type="entry name" value="Plavaka"/>
    <property type="match status" value="1"/>
</dbReference>
<dbReference type="InterPro" id="IPR041078">
    <property type="entry name" value="Plavaka"/>
</dbReference>
<protein>
    <submittedName>
        <fullName evidence="2">Uncharacterized protein</fullName>
    </submittedName>
</protein>
<organism evidence="2 3">
    <name type="scientific">Hypholoma sublateritium (strain FD-334 SS-4)</name>
    <dbReference type="NCBI Taxonomy" id="945553"/>
    <lineage>
        <taxon>Eukaryota</taxon>
        <taxon>Fungi</taxon>
        <taxon>Dikarya</taxon>
        <taxon>Basidiomycota</taxon>
        <taxon>Agaricomycotina</taxon>
        <taxon>Agaricomycetes</taxon>
        <taxon>Agaricomycetidae</taxon>
        <taxon>Agaricales</taxon>
        <taxon>Agaricineae</taxon>
        <taxon>Strophariaceae</taxon>
        <taxon>Hypholoma</taxon>
    </lineage>
</organism>
<reference evidence="3" key="1">
    <citation type="submission" date="2014-04" db="EMBL/GenBank/DDBJ databases">
        <title>Evolutionary Origins and Diversification of the Mycorrhizal Mutualists.</title>
        <authorList>
            <consortium name="DOE Joint Genome Institute"/>
            <consortium name="Mycorrhizal Genomics Consortium"/>
            <person name="Kohler A."/>
            <person name="Kuo A."/>
            <person name="Nagy L.G."/>
            <person name="Floudas D."/>
            <person name="Copeland A."/>
            <person name="Barry K.W."/>
            <person name="Cichocki N."/>
            <person name="Veneault-Fourrey C."/>
            <person name="LaButti K."/>
            <person name="Lindquist E.A."/>
            <person name="Lipzen A."/>
            <person name="Lundell T."/>
            <person name="Morin E."/>
            <person name="Murat C."/>
            <person name="Riley R."/>
            <person name="Ohm R."/>
            <person name="Sun H."/>
            <person name="Tunlid A."/>
            <person name="Henrissat B."/>
            <person name="Grigoriev I.V."/>
            <person name="Hibbett D.S."/>
            <person name="Martin F."/>
        </authorList>
    </citation>
    <scope>NUCLEOTIDE SEQUENCE [LARGE SCALE GENOMIC DNA]</scope>
    <source>
        <strain evidence="3">FD-334 SS-4</strain>
    </source>
</reference>
<dbReference type="AlphaFoldDB" id="A0A0D2NBF9"/>
<gene>
    <name evidence="2" type="ORF">HYPSUDRAFT_151029</name>
</gene>
<sequence>MPFAGDYFGNNYTEADFPFPGEEEIIPDLASESLPQVDEASDHSDDDSDTGSNDGVDGPDVVTQTNPPIPHHAQPVGANNTPPSVRTPPAEEEATSGPATAPGGIAIDAHDSLRSAPQYITEYPGKKAGAPISVALNNATAAGYPGYRDQLGSNSANVWAPFSSKMDWEVAQWAKLRGPGSTAFTELLAINGVMDALGLSFKNTAELNKIIDTQLPAKRPAFTRQDVIVGGETSEIYTRDVIECIKALYGDAQHAQYLVFKPERQYADADKTQRVYHDMNTGKWWWDTQKSLEQQKPGATVIPIIISSDKTQITLFRNKTAYPVYLSIGNLPKGIRRKPSKQGQILLAYLPTSRLLHITNKAARRRAQCNMFHACMSNILSPLRLPGINGIPMVDGHGVTRRGHPILAVYVGDYPEQILVTGAFTGDCPRCECPNAELGDYPNEHNHRDLEAIHDALEHLGEPDYAQTCRDARIKPIQHLFWEDLPYIHIFQSITPDILHQLHQGVVKHLISWVTDACGASVIDERVHRLPPNHSIHRFKKGITSLSRVSGTEHRQMSSLLLGLLIDAPLPGGVSNRPLIAATRSILDFLYLAQYPIHTDATLASLDNSLQEFHNNKHIFSTLGIRENFNLPKLHSLVHYVHAIKLFGTTDNYNTESTERLHIDFAKDAYQATNRKDEFAQMTKWLERKEKMAHHANYATWREADQSCTTLDATPVSSPPRHLWEPPDMACKLNVKMTRHPTKKSVGLDTIISLGGYGATSFVPALCRFIVQFQNPNFTRGQIEAGAQEIHLPFRSLPVFHRIKFWNERVHGNQTLDSIHAYPSRSTNGDVIAAARFDIALVSVQKGTFLIRLPGMRVGQVRVIFTLPENSHQLLGFSPGKPPPRHLAYIEWFSRFPSRPEPHLKMYKLSRSFVQGADRLVSIVPVSLIQQSVHLFPKWGRDRATYLSWSAEDILEKCNTYYVNSFKDRHMYYNVY</sequence>
<evidence type="ECO:0000256" key="1">
    <source>
        <dbReference type="SAM" id="MobiDB-lite"/>
    </source>
</evidence>
<feature type="region of interest" description="Disordered" evidence="1">
    <location>
        <begin position="1"/>
        <end position="104"/>
    </location>
</feature>
<dbReference type="OrthoDB" id="2576233at2759"/>
<dbReference type="Proteomes" id="UP000054270">
    <property type="component" value="Unassembled WGS sequence"/>
</dbReference>
<evidence type="ECO:0000313" key="3">
    <source>
        <dbReference type="Proteomes" id="UP000054270"/>
    </source>
</evidence>
<evidence type="ECO:0000313" key="2">
    <source>
        <dbReference type="EMBL" id="KJA13896.1"/>
    </source>
</evidence>
<name>A0A0D2NBF9_HYPSF</name>
<dbReference type="OMA" id="PAFTHHE"/>
<proteinExistence type="predicted"/>
<keyword evidence="3" id="KW-1185">Reference proteome</keyword>
<accession>A0A0D2NBF9</accession>